<dbReference type="InterPro" id="IPR036961">
    <property type="entry name" value="Kinesin_motor_dom_sf"/>
</dbReference>
<feature type="region of interest" description="Disordered" evidence="4">
    <location>
        <begin position="553"/>
        <end position="577"/>
    </location>
</feature>
<evidence type="ECO:0000313" key="6">
    <source>
        <dbReference type="EMBL" id="OMJ90536.1"/>
    </source>
</evidence>
<protein>
    <recommendedName>
        <fullName evidence="5">Kinesin motor domain-containing protein</fullName>
    </recommendedName>
</protein>
<comment type="caution">
    <text evidence="6">The sequence shown here is derived from an EMBL/GenBank/DDBJ whole genome shotgun (WGS) entry which is preliminary data.</text>
</comment>
<dbReference type="OrthoDB" id="3176171at2759"/>
<dbReference type="Gene3D" id="3.40.850.10">
    <property type="entry name" value="Kinesin motor domain"/>
    <property type="match status" value="1"/>
</dbReference>
<evidence type="ECO:0000256" key="4">
    <source>
        <dbReference type="SAM" id="MobiDB-lite"/>
    </source>
</evidence>
<organism evidence="6 7">
    <name type="scientific">Stentor coeruleus</name>
    <dbReference type="NCBI Taxonomy" id="5963"/>
    <lineage>
        <taxon>Eukaryota</taxon>
        <taxon>Sar</taxon>
        <taxon>Alveolata</taxon>
        <taxon>Ciliophora</taxon>
        <taxon>Postciliodesmatophora</taxon>
        <taxon>Heterotrichea</taxon>
        <taxon>Heterotrichida</taxon>
        <taxon>Stentoridae</taxon>
        <taxon>Stentor</taxon>
    </lineage>
</organism>
<evidence type="ECO:0000256" key="2">
    <source>
        <dbReference type="ARBA" id="ARBA00023175"/>
    </source>
</evidence>
<dbReference type="Pfam" id="PF00225">
    <property type="entry name" value="Kinesin"/>
    <property type="match status" value="1"/>
</dbReference>
<gene>
    <name evidence="6" type="ORF">SteCoe_7126</name>
</gene>
<feature type="domain" description="Kinesin motor" evidence="5">
    <location>
        <begin position="5"/>
        <end position="286"/>
    </location>
</feature>
<dbReference type="GO" id="GO:0003777">
    <property type="term" value="F:microtubule motor activity"/>
    <property type="evidence" value="ECO:0007669"/>
    <property type="project" value="InterPro"/>
</dbReference>
<dbReference type="InterPro" id="IPR027640">
    <property type="entry name" value="Kinesin-like_fam"/>
</dbReference>
<dbReference type="AlphaFoldDB" id="A0A1R2CNJ6"/>
<keyword evidence="2 3" id="KW-0505">Motor protein</keyword>
<dbReference type="PANTHER" id="PTHR47968:SF75">
    <property type="entry name" value="CENTROMERE-ASSOCIATED PROTEIN E"/>
    <property type="match status" value="1"/>
</dbReference>
<dbReference type="GO" id="GO:0007018">
    <property type="term" value="P:microtubule-based movement"/>
    <property type="evidence" value="ECO:0007669"/>
    <property type="project" value="InterPro"/>
</dbReference>
<dbReference type="PROSITE" id="PS50067">
    <property type="entry name" value="KINESIN_MOTOR_2"/>
    <property type="match status" value="1"/>
</dbReference>
<sequence>MEKNHYKVAVRLKPIPTLPSFLSITSSTISLYNISSFDYDKVYQSDSKNEKIFDLISNYINNAFRGINLSVIAYGEPGSGKTYTIFGDHLSLGLVPITIAYIFNHAYRENYTFSCSMIGIDQDRLIDFLQEKPQEKTLKITKDVNGGVLIENLAEIIVEKEEDCYFLIKKGLKTKKDGKYSCDTVFQILIESLKADNRGFLVNSKMNFCDLNSNKSSKNLQSLNSVITCLSNNVTVPYRDSPLTKILSDTLTKTSNAVIIFNIIPYEYCINSTLQTLNIANLAKTITTTPKKNETQATNFHVLKKLHNDIIKLKNALRAKRGGKNLHEEVNMLKKETDKLKEILNEQSTVQEVEELIQHNKNLRIQLQNLVGCPIAESDVELPDSVSVLQKALVLTEDMIKKRKLYLTDQEMKAKLVADGRCTICTLKVPCKHRVAYSPKGEVIKGYKGNMKCTGNEQIKGKIGAGSGNKVVRSSTPSVDERFIENAEEKIKLLSKIEAYKEKKVMKEIEKAQEMQKIEDEMMEKMRIHEEWRRKYLEKNKEKIKAYKEQIGVKRQASERRKRKKTPSRPQSSFRISNYYERKKSIVDLLREHSKVFMRKSTSRIRSLSNVNNSVDSLSK</sequence>
<accession>A0A1R2CNJ6</accession>
<dbReference type="EMBL" id="MPUH01000101">
    <property type="protein sequence ID" value="OMJ90536.1"/>
    <property type="molecule type" value="Genomic_DNA"/>
</dbReference>
<dbReference type="Proteomes" id="UP000187209">
    <property type="component" value="Unassembled WGS sequence"/>
</dbReference>
<dbReference type="SUPFAM" id="SSF52540">
    <property type="entry name" value="P-loop containing nucleoside triphosphate hydrolases"/>
    <property type="match status" value="1"/>
</dbReference>
<reference evidence="6 7" key="1">
    <citation type="submission" date="2016-11" db="EMBL/GenBank/DDBJ databases">
        <title>The macronuclear genome of Stentor coeruleus: a giant cell with tiny introns.</title>
        <authorList>
            <person name="Slabodnick M."/>
            <person name="Ruby J.G."/>
            <person name="Reiff S.B."/>
            <person name="Swart E.C."/>
            <person name="Gosai S."/>
            <person name="Prabakaran S."/>
            <person name="Witkowska E."/>
            <person name="Larue G.E."/>
            <person name="Fisher S."/>
            <person name="Freeman R.M."/>
            <person name="Gunawardena J."/>
            <person name="Chu W."/>
            <person name="Stover N.A."/>
            <person name="Gregory B.D."/>
            <person name="Nowacki M."/>
            <person name="Derisi J."/>
            <person name="Roy S.W."/>
            <person name="Marshall W.F."/>
            <person name="Sood P."/>
        </authorList>
    </citation>
    <scope>NUCLEOTIDE SEQUENCE [LARGE SCALE GENOMIC DNA]</scope>
    <source>
        <strain evidence="6">WM001</strain>
    </source>
</reference>
<dbReference type="SMART" id="SM00129">
    <property type="entry name" value="KISc"/>
    <property type="match status" value="1"/>
</dbReference>
<evidence type="ECO:0000259" key="5">
    <source>
        <dbReference type="PROSITE" id="PS50067"/>
    </source>
</evidence>
<dbReference type="InterPro" id="IPR027417">
    <property type="entry name" value="P-loop_NTPase"/>
</dbReference>
<keyword evidence="3" id="KW-0067">ATP-binding</keyword>
<dbReference type="PANTHER" id="PTHR47968">
    <property type="entry name" value="CENTROMERE PROTEIN E"/>
    <property type="match status" value="1"/>
</dbReference>
<evidence type="ECO:0000256" key="3">
    <source>
        <dbReference type="PROSITE-ProRule" id="PRU00283"/>
    </source>
</evidence>
<keyword evidence="1" id="KW-0175">Coiled coil</keyword>
<dbReference type="InterPro" id="IPR001752">
    <property type="entry name" value="Kinesin_motor_dom"/>
</dbReference>
<dbReference type="PRINTS" id="PR00380">
    <property type="entry name" value="KINESINHEAVY"/>
</dbReference>
<evidence type="ECO:0000313" key="7">
    <source>
        <dbReference type="Proteomes" id="UP000187209"/>
    </source>
</evidence>
<keyword evidence="3" id="KW-0547">Nucleotide-binding</keyword>
<keyword evidence="7" id="KW-1185">Reference proteome</keyword>
<evidence type="ECO:0000256" key="1">
    <source>
        <dbReference type="ARBA" id="ARBA00023054"/>
    </source>
</evidence>
<comment type="similarity">
    <text evidence="3">Belongs to the TRAFAC class myosin-kinesin ATPase superfamily. Kinesin family.</text>
</comment>
<proteinExistence type="inferred from homology"/>
<dbReference type="GO" id="GO:0005524">
    <property type="term" value="F:ATP binding"/>
    <property type="evidence" value="ECO:0007669"/>
    <property type="project" value="UniProtKB-UniRule"/>
</dbReference>
<feature type="binding site" evidence="3">
    <location>
        <begin position="75"/>
        <end position="82"/>
    </location>
    <ligand>
        <name>ATP</name>
        <dbReference type="ChEBI" id="CHEBI:30616"/>
    </ligand>
</feature>
<dbReference type="GO" id="GO:0008017">
    <property type="term" value="F:microtubule binding"/>
    <property type="evidence" value="ECO:0007669"/>
    <property type="project" value="InterPro"/>
</dbReference>
<name>A0A1R2CNJ6_9CILI</name>